<dbReference type="SUPFAM" id="SSF48208">
    <property type="entry name" value="Six-hairpin glycosidases"/>
    <property type="match status" value="1"/>
</dbReference>
<name>A0A328DVY8_9ASTE</name>
<feature type="domain" description="Glycoside hydrolase family 9" evidence="11">
    <location>
        <begin position="25"/>
        <end position="476"/>
    </location>
</feature>
<feature type="active site" evidence="9">
    <location>
        <position position="463"/>
    </location>
</feature>
<evidence type="ECO:0000256" key="1">
    <source>
        <dbReference type="ARBA" id="ARBA00000966"/>
    </source>
</evidence>
<comment type="similarity">
    <text evidence="2 8 10">Belongs to the glycosyl hydrolase 9 (cellulase E) family.</text>
</comment>
<dbReference type="PROSITE" id="PS00592">
    <property type="entry name" value="GH9_2"/>
    <property type="match status" value="1"/>
</dbReference>
<dbReference type="InterPro" id="IPR001701">
    <property type="entry name" value="Glyco_hydro_9"/>
</dbReference>
<reference evidence="12 13" key="1">
    <citation type="submission" date="2018-06" db="EMBL/GenBank/DDBJ databases">
        <title>The Genome of Cuscuta australis (Dodder) Provides Insight into the Evolution of Plant Parasitism.</title>
        <authorList>
            <person name="Liu H."/>
        </authorList>
    </citation>
    <scope>NUCLEOTIDE SEQUENCE [LARGE SCALE GENOMIC DNA]</scope>
    <source>
        <strain evidence="13">cv. Yunnan</strain>
        <tissue evidence="12">Vines</tissue>
    </source>
</reference>
<feature type="active site" evidence="8">
    <location>
        <position position="405"/>
    </location>
</feature>
<dbReference type="Proteomes" id="UP000249390">
    <property type="component" value="Unassembled WGS sequence"/>
</dbReference>
<evidence type="ECO:0000256" key="10">
    <source>
        <dbReference type="RuleBase" id="RU361166"/>
    </source>
</evidence>
<evidence type="ECO:0000256" key="3">
    <source>
        <dbReference type="ARBA" id="ARBA00022801"/>
    </source>
</evidence>
<dbReference type="InterPro" id="IPR008928">
    <property type="entry name" value="6-hairpin_glycosidase_sf"/>
</dbReference>
<keyword evidence="6 8" id="KW-0326">Glycosidase</keyword>
<evidence type="ECO:0000259" key="11">
    <source>
        <dbReference type="Pfam" id="PF00759"/>
    </source>
</evidence>
<dbReference type="Pfam" id="PF00759">
    <property type="entry name" value="Glyco_hydro_9"/>
    <property type="match status" value="1"/>
</dbReference>
<keyword evidence="4 10" id="KW-0136">Cellulose degradation</keyword>
<feature type="active site" evidence="9">
    <location>
        <position position="454"/>
    </location>
</feature>
<accession>A0A328DVY8</accession>
<keyword evidence="3 8" id="KW-0378">Hydrolase</keyword>
<dbReference type="GO" id="GO:0030245">
    <property type="term" value="P:cellulose catabolic process"/>
    <property type="evidence" value="ECO:0007669"/>
    <property type="project" value="UniProtKB-KW"/>
</dbReference>
<gene>
    <name evidence="12" type="ORF">DM860_002188</name>
</gene>
<keyword evidence="10" id="KW-0732">Signal</keyword>
<dbReference type="EC" id="3.2.1.4" evidence="10"/>
<dbReference type="EMBL" id="NQVE01000076">
    <property type="protein sequence ID" value="RAL49897.1"/>
    <property type="molecule type" value="Genomic_DNA"/>
</dbReference>
<organism evidence="12 13">
    <name type="scientific">Cuscuta australis</name>
    <dbReference type="NCBI Taxonomy" id="267555"/>
    <lineage>
        <taxon>Eukaryota</taxon>
        <taxon>Viridiplantae</taxon>
        <taxon>Streptophyta</taxon>
        <taxon>Embryophyta</taxon>
        <taxon>Tracheophyta</taxon>
        <taxon>Spermatophyta</taxon>
        <taxon>Magnoliopsida</taxon>
        <taxon>eudicotyledons</taxon>
        <taxon>Gunneridae</taxon>
        <taxon>Pentapetalae</taxon>
        <taxon>asterids</taxon>
        <taxon>lamiids</taxon>
        <taxon>Solanales</taxon>
        <taxon>Convolvulaceae</taxon>
        <taxon>Cuscuteae</taxon>
        <taxon>Cuscuta</taxon>
        <taxon>Cuscuta subgen. Grammica</taxon>
        <taxon>Cuscuta sect. Cleistogrammica</taxon>
    </lineage>
</organism>
<dbReference type="GO" id="GO:0008810">
    <property type="term" value="F:cellulase activity"/>
    <property type="evidence" value="ECO:0007669"/>
    <property type="project" value="UniProtKB-EC"/>
</dbReference>
<protein>
    <recommendedName>
        <fullName evidence="10">Endoglucanase</fullName>
        <ecNumber evidence="10">3.2.1.4</ecNumber>
    </recommendedName>
</protein>
<dbReference type="FunFam" id="1.50.10.10:FF:000020">
    <property type="entry name" value="Endoglucanase"/>
    <property type="match status" value="1"/>
</dbReference>
<dbReference type="AlphaFoldDB" id="A0A328DVY8"/>
<dbReference type="PANTHER" id="PTHR22298">
    <property type="entry name" value="ENDO-1,4-BETA-GLUCANASE"/>
    <property type="match status" value="1"/>
</dbReference>
<evidence type="ECO:0000313" key="12">
    <source>
        <dbReference type="EMBL" id="RAL49897.1"/>
    </source>
</evidence>
<evidence type="ECO:0000256" key="6">
    <source>
        <dbReference type="ARBA" id="ARBA00023295"/>
    </source>
</evidence>
<proteinExistence type="inferred from homology"/>
<feature type="signal peptide" evidence="10">
    <location>
        <begin position="1"/>
        <end position="21"/>
    </location>
</feature>
<keyword evidence="13" id="KW-1185">Reference proteome</keyword>
<sequence>MQILSKALSFFFFLFIHSASANYDYHDALEKAILFFEGQRSGPLPPNQRLDWRGNSGTKDGSSDGVDLVGGYYDAGDNIKFGLPMAFTITLLSWSVLEYRNSMGDQRQYAEEAIRWGTDYLLKAAAHIDIQILYVQVGNPYEEHPRWERPEDMDISNRRVYKVTAQERGSEVAAETAAALAAASIVFRKSDPSYSNKLLVTAKKVFGFADTNRGSYNDNHICSVVCDFYKSFSGFGDELLWAASWLYLASKQKLYSNYIQSNTPTSLGDCGGESSFSWDDKKPGTRILLSKAFLTAGEQEFEPFKIDGDNYVCAIYHGRHTPGGLYYEQGSSNLQYVTTSTFLVLNYAKYLKKGGQSASCGTAGVLTADQLIEYARKQVDYILGENPARMSYMVGYGVNYPKHVHHRGSSLPSVKDHPGFIGSDFDALNTRNPNPNPLVGAVVGGPDDRDNFADDRNNFAQSEPATYINAPLVGLLAYFSNQHR</sequence>
<dbReference type="InterPro" id="IPR018221">
    <property type="entry name" value="Glyco_hydro_9_His_AS"/>
</dbReference>
<evidence type="ECO:0000256" key="7">
    <source>
        <dbReference type="ARBA" id="ARBA00023326"/>
    </source>
</evidence>
<evidence type="ECO:0000256" key="4">
    <source>
        <dbReference type="ARBA" id="ARBA00023001"/>
    </source>
</evidence>
<evidence type="ECO:0000313" key="13">
    <source>
        <dbReference type="Proteomes" id="UP000249390"/>
    </source>
</evidence>
<feature type="chain" id="PRO_5016194555" description="Endoglucanase" evidence="10">
    <location>
        <begin position="22"/>
        <end position="484"/>
    </location>
</feature>
<dbReference type="Gene3D" id="1.50.10.10">
    <property type="match status" value="1"/>
</dbReference>
<evidence type="ECO:0000256" key="5">
    <source>
        <dbReference type="ARBA" id="ARBA00023277"/>
    </source>
</evidence>
<evidence type="ECO:0000256" key="9">
    <source>
        <dbReference type="PROSITE-ProRule" id="PRU10060"/>
    </source>
</evidence>
<keyword evidence="5 8" id="KW-0119">Carbohydrate metabolism</keyword>
<comment type="catalytic activity">
    <reaction evidence="1 10">
        <text>Endohydrolysis of (1-&gt;4)-beta-D-glucosidic linkages in cellulose, lichenin and cereal beta-D-glucans.</text>
        <dbReference type="EC" id="3.2.1.4"/>
    </reaction>
</comment>
<comment type="caution">
    <text evidence="12">The sequence shown here is derived from an EMBL/GenBank/DDBJ whole genome shotgun (WGS) entry which is preliminary data.</text>
</comment>
<evidence type="ECO:0000256" key="2">
    <source>
        <dbReference type="ARBA" id="ARBA00007072"/>
    </source>
</evidence>
<dbReference type="InterPro" id="IPR033126">
    <property type="entry name" value="Glyco_hydro_9_Asp/Glu_AS"/>
</dbReference>
<keyword evidence="7 8" id="KW-0624">Polysaccharide degradation</keyword>
<dbReference type="PROSITE" id="PS00698">
    <property type="entry name" value="GH9_3"/>
    <property type="match status" value="1"/>
</dbReference>
<dbReference type="InterPro" id="IPR012341">
    <property type="entry name" value="6hp_glycosidase-like_sf"/>
</dbReference>
<evidence type="ECO:0000256" key="8">
    <source>
        <dbReference type="PROSITE-ProRule" id="PRU10059"/>
    </source>
</evidence>